<dbReference type="EMBL" id="SOZI01000154">
    <property type="protein sequence ID" value="TNY18139.1"/>
    <property type="molecule type" value="Genomic_DNA"/>
</dbReference>
<reference evidence="4 5" key="1">
    <citation type="submission" date="2019-03" db="EMBL/GenBank/DDBJ databases">
        <title>Rhodosporidium diobovatum UCD-FST 08-225 genome sequencing, assembly, and annotation.</title>
        <authorList>
            <person name="Fakankun I.U."/>
            <person name="Fristensky B."/>
            <person name="Levin D.B."/>
        </authorList>
    </citation>
    <scope>NUCLEOTIDE SEQUENCE [LARGE SCALE GENOMIC DNA]</scope>
    <source>
        <strain evidence="4 5">UCD-FST 08-225</strain>
    </source>
</reference>
<proteinExistence type="predicted"/>
<dbReference type="OrthoDB" id="2524570at2759"/>
<feature type="domain" description="DUF6534" evidence="3">
    <location>
        <begin position="192"/>
        <end position="279"/>
    </location>
</feature>
<name>A0A5C5FPC7_9BASI</name>
<evidence type="ECO:0000313" key="5">
    <source>
        <dbReference type="Proteomes" id="UP000311382"/>
    </source>
</evidence>
<evidence type="ECO:0000259" key="3">
    <source>
        <dbReference type="Pfam" id="PF20152"/>
    </source>
</evidence>
<feature type="region of interest" description="Disordered" evidence="1">
    <location>
        <begin position="371"/>
        <end position="405"/>
    </location>
</feature>
<feature type="transmembrane region" description="Helical" evidence="2">
    <location>
        <begin position="67"/>
        <end position="90"/>
    </location>
</feature>
<gene>
    <name evidence="4" type="ORF">DMC30DRAFT_419127</name>
</gene>
<feature type="transmembrane region" description="Helical" evidence="2">
    <location>
        <begin position="228"/>
        <end position="250"/>
    </location>
</feature>
<feature type="transmembrane region" description="Helical" evidence="2">
    <location>
        <begin position="110"/>
        <end position="131"/>
    </location>
</feature>
<sequence>MSTGPQQNDAPPDILVPSVPQWLATALIGPCMAGYQVALILFGMYLQAMLRYMATGEIKQHGRLAQGTLYLMLLLQLIYAGLTFQETYISGVSNDRTFDDVYTGTFQWQFLPWCNGLIGAVAETFLAVRAASFFTNRMTKNFFYAWMASLVTLVVFGSTMTFAMGILIYNNTAEEDLPLQWNTAVAIWLWASTAADVSITAALTFNLRKRIAGFNSGTDDLLRNLIWLGLRSASYTAFLSLVGAIVATIWSDSDLSTTEIQIAFWFPIAPLYGISLLTTTSSGRQMINARVGSVSLNGNGNRPANELSGVFAPNARSFAPRGGTLMSAGAGEGVGSAASHHSGGRFLGATGDRAPAPLQIKVEREVVHEVDDFDEDLSGSSAGTRSAPRGESILMREKGQARSEV</sequence>
<comment type="caution">
    <text evidence="4">The sequence shown here is derived from an EMBL/GenBank/DDBJ whole genome shotgun (WGS) entry which is preliminary data.</text>
</comment>
<dbReference type="InterPro" id="IPR045339">
    <property type="entry name" value="DUF6534"/>
</dbReference>
<evidence type="ECO:0000256" key="1">
    <source>
        <dbReference type="SAM" id="MobiDB-lite"/>
    </source>
</evidence>
<feature type="transmembrane region" description="Helical" evidence="2">
    <location>
        <begin position="187"/>
        <end position="207"/>
    </location>
</feature>
<dbReference type="PANTHER" id="PTHR40465">
    <property type="entry name" value="CHROMOSOME 1, WHOLE GENOME SHOTGUN SEQUENCE"/>
    <property type="match status" value="1"/>
</dbReference>
<keyword evidence="5" id="KW-1185">Reference proteome</keyword>
<evidence type="ECO:0000313" key="4">
    <source>
        <dbReference type="EMBL" id="TNY18139.1"/>
    </source>
</evidence>
<keyword evidence="2" id="KW-0472">Membrane</keyword>
<accession>A0A5C5FPC7</accession>
<dbReference type="Pfam" id="PF20152">
    <property type="entry name" value="DUF6534"/>
    <property type="match status" value="1"/>
</dbReference>
<feature type="transmembrane region" description="Helical" evidence="2">
    <location>
        <begin position="143"/>
        <end position="167"/>
    </location>
</feature>
<feature type="compositionally biased region" description="Basic and acidic residues" evidence="1">
    <location>
        <begin position="394"/>
        <end position="405"/>
    </location>
</feature>
<feature type="transmembrane region" description="Helical" evidence="2">
    <location>
        <begin position="22"/>
        <end position="46"/>
    </location>
</feature>
<keyword evidence="2" id="KW-1133">Transmembrane helix</keyword>
<dbReference type="PANTHER" id="PTHR40465:SF1">
    <property type="entry name" value="DUF6534 DOMAIN-CONTAINING PROTEIN"/>
    <property type="match status" value="1"/>
</dbReference>
<protein>
    <recommendedName>
        <fullName evidence="3">DUF6534 domain-containing protein</fullName>
    </recommendedName>
</protein>
<dbReference type="AlphaFoldDB" id="A0A5C5FPC7"/>
<feature type="transmembrane region" description="Helical" evidence="2">
    <location>
        <begin position="262"/>
        <end position="280"/>
    </location>
</feature>
<keyword evidence="2" id="KW-0812">Transmembrane</keyword>
<organism evidence="4 5">
    <name type="scientific">Rhodotorula diobovata</name>
    <dbReference type="NCBI Taxonomy" id="5288"/>
    <lineage>
        <taxon>Eukaryota</taxon>
        <taxon>Fungi</taxon>
        <taxon>Dikarya</taxon>
        <taxon>Basidiomycota</taxon>
        <taxon>Pucciniomycotina</taxon>
        <taxon>Microbotryomycetes</taxon>
        <taxon>Sporidiobolales</taxon>
        <taxon>Sporidiobolaceae</taxon>
        <taxon>Rhodotorula</taxon>
    </lineage>
</organism>
<dbReference type="Proteomes" id="UP000311382">
    <property type="component" value="Unassembled WGS sequence"/>
</dbReference>
<evidence type="ECO:0000256" key="2">
    <source>
        <dbReference type="SAM" id="Phobius"/>
    </source>
</evidence>